<dbReference type="EMBL" id="RJJX01000013">
    <property type="protein sequence ID" value="RUT77951.1"/>
    <property type="molecule type" value="Genomic_DNA"/>
</dbReference>
<feature type="transmembrane region" description="Helical" evidence="1">
    <location>
        <begin position="51"/>
        <end position="74"/>
    </location>
</feature>
<dbReference type="Proteomes" id="UP000282985">
    <property type="component" value="Unassembled WGS sequence"/>
</dbReference>
<feature type="transmembrane region" description="Helical" evidence="1">
    <location>
        <begin position="21"/>
        <end position="39"/>
    </location>
</feature>
<evidence type="ECO:0000313" key="2">
    <source>
        <dbReference type="EMBL" id="RUT77951.1"/>
    </source>
</evidence>
<protein>
    <submittedName>
        <fullName evidence="2">Uncharacterized protein</fullName>
    </submittedName>
</protein>
<accession>A0A434AU28</accession>
<dbReference type="AlphaFoldDB" id="A0A434AU28"/>
<keyword evidence="1" id="KW-0472">Membrane</keyword>
<sequence length="147" mass="17467">MLQFEFNIREYKISNNKSKGFQLALGIAFLITAVLFFAYKKHLNFFPYNYYLAFIFTVLALYFIGLLLGCKVLYPNEYLTINSRKLKYKIGWRNKEVKIYLKDIKEINITNKHLNLILKNKEIQVLDLSHFNEHAISVLKNYLNLSE</sequence>
<keyword evidence="3" id="KW-1185">Reference proteome</keyword>
<evidence type="ECO:0000313" key="3">
    <source>
        <dbReference type="Proteomes" id="UP000282985"/>
    </source>
</evidence>
<dbReference type="OrthoDB" id="1118715at2"/>
<organism evidence="2 3">
    <name type="scientific">Ancylomarina longa</name>
    <dbReference type="NCBI Taxonomy" id="2487017"/>
    <lineage>
        <taxon>Bacteria</taxon>
        <taxon>Pseudomonadati</taxon>
        <taxon>Bacteroidota</taxon>
        <taxon>Bacteroidia</taxon>
        <taxon>Marinilabiliales</taxon>
        <taxon>Marinifilaceae</taxon>
        <taxon>Ancylomarina</taxon>
    </lineage>
</organism>
<keyword evidence="1" id="KW-1133">Transmembrane helix</keyword>
<name>A0A434AU28_9BACT</name>
<proteinExistence type="predicted"/>
<evidence type="ECO:0000256" key="1">
    <source>
        <dbReference type="SAM" id="Phobius"/>
    </source>
</evidence>
<reference evidence="2 3" key="1">
    <citation type="submission" date="2018-11" db="EMBL/GenBank/DDBJ databases">
        <title>Parancylomarina longa gen. nov., sp. nov., isolated from sediments of southern Okinawa.</title>
        <authorList>
            <person name="Fu T."/>
        </authorList>
    </citation>
    <scope>NUCLEOTIDE SEQUENCE [LARGE SCALE GENOMIC DNA]</scope>
    <source>
        <strain evidence="2 3">T3-2 S1-C</strain>
    </source>
</reference>
<keyword evidence="1" id="KW-0812">Transmembrane</keyword>
<dbReference type="RefSeq" id="WP_127343981.1">
    <property type="nucleotide sequence ID" value="NZ_RJJX01000013.1"/>
</dbReference>
<comment type="caution">
    <text evidence="2">The sequence shown here is derived from an EMBL/GenBank/DDBJ whole genome shotgun (WGS) entry which is preliminary data.</text>
</comment>
<gene>
    <name evidence="2" type="ORF">DLK05_10760</name>
</gene>